<organism evidence="3 4">
    <name type="scientific">Liquidambar formosana</name>
    <name type="common">Formosan gum</name>
    <dbReference type="NCBI Taxonomy" id="63359"/>
    <lineage>
        <taxon>Eukaryota</taxon>
        <taxon>Viridiplantae</taxon>
        <taxon>Streptophyta</taxon>
        <taxon>Embryophyta</taxon>
        <taxon>Tracheophyta</taxon>
        <taxon>Spermatophyta</taxon>
        <taxon>Magnoliopsida</taxon>
        <taxon>eudicotyledons</taxon>
        <taxon>Gunneridae</taxon>
        <taxon>Pentapetalae</taxon>
        <taxon>Saxifragales</taxon>
        <taxon>Altingiaceae</taxon>
        <taxon>Liquidambar</taxon>
    </lineage>
</organism>
<feature type="compositionally biased region" description="Polar residues" evidence="1">
    <location>
        <begin position="193"/>
        <end position="203"/>
    </location>
</feature>
<sequence length="223" mass="24318">MDHMVQRDRDFMVDLESGTTSEEDGSIKGEDGIPLCCDVLNSGGFPAEHVKVVIDKNLEGEDTLDLGEKKKTKEKRKKNSNKKPPKPPRPPRGPSLDAADQKLIREISELAMLKRARTERMKALKKMKAAKASSSNSNLFALVFTIFFCLVIAFQGMSCRRNSPISFHGSPESAAGRGGSFISVQYYQNISASDTNGPNSASPNLVEAVSGSDPQEKVSRVSI</sequence>
<keyword evidence="2" id="KW-0472">Membrane</keyword>
<feature type="compositionally biased region" description="Basic and acidic residues" evidence="1">
    <location>
        <begin position="1"/>
        <end position="12"/>
    </location>
</feature>
<feature type="compositionally biased region" description="Basic and acidic residues" evidence="1">
    <location>
        <begin position="214"/>
        <end position="223"/>
    </location>
</feature>
<dbReference type="Proteomes" id="UP001415857">
    <property type="component" value="Unassembled WGS sequence"/>
</dbReference>
<feature type="compositionally biased region" description="Basic residues" evidence="1">
    <location>
        <begin position="72"/>
        <end position="86"/>
    </location>
</feature>
<dbReference type="AlphaFoldDB" id="A0AAP0S619"/>
<evidence type="ECO:0000256" key="2">
    <source>
        <dbReference type="SAM" id="Phobius"/>
    </source>
</evidence>
<feature type="transmembrane region" description="Helical" evidence="2">
    <location>
        <begin position="137"/>
        <end position="157"/>
    </location>
</feature>
<name>A0AAP0S619_LIQFO</name>
<dbReference type="EMBL" id="JBBPBK010000003">
    <property type="protein sequence ID" value="KAK9287780.1"/>
    <property type="molecule type" value="Genomic_DNA"/>
</dbReference>
<keyword evidence="4" id="KW-1185">Reference proteome</keyword>
<proteinExistence type="predicted"/>
<evidence type="ECO:0000313" key="3">
    <source>
        <dbReference type="EMBL" id="KAK9287780.1"/>
    </source>
</evidence>
<dbReference type="PANTHER" id="PTHR34188:SF20">
    <property type="entry name" value="PROTEIN, PUTATIVE-RELATED"/>
    <property type="match status" value="1"/>
</dbReference>
<protein>
    <recommendedName>
        <fullName evidence="5">Transmembrane protein</fullName>
    </recommendedName>
</protein>
<feature type="region of interest" description="Disordered" evidence="1">
    <location>
        <begin position="1"/>
        <end position="31"/>
    </location>
</feature>
<comment type="caution">
    <text evidence="3">The sequence shown here is derived from an EMBL/GenBank/DDBJ whole genome shotgun (WGS) entry which is preliminary data.</text>
</comment>
<evidence type="ECO:0008006" key="5">
    <source>
        <dbReference type="Google" id="ProtNLM"/>
    </source>
</evidence>
<reference evidence="3 4" key="1">
    <citation type="journal article" date="2024" name="Plant J.">
        <title>Genome sequences and population genomics reveal climatic adaptation and genomic divergence between two closely related sweetgum species.</title>
        <authorList>
            <person name="Xu W.Q."/>
            <person name="Ren C.Q."/>
            <person name="Zhang X.Y."/>
            <person name="Comes H.P."/>
            <person name="Liu X.H."/>
            <person name="Li Y.G."/>
            <person name="Kettle C.J."/>
            <person name="Jalonen R."/>
            <person name="Gaisberger H."/>
            <person name="Ma Y.Z."/>
            <person name="Qiu Y.X."/>
        </authorList>
    </citation>
    <scope>NUCLEOTIDE SEQUENCE [LARGE SCALE GENOMIC DNA]</scope>
    <source>
        <strain evidence="3">Hangzhou</strain>
    </source>
</reference>
<gene>
    <name evidence="3" type="ORF">L1049_016220</name>
</gene>
<accession>A0AAP0S619</accession>
<keyword evidence="2" id="KW-0812">Transmembrane</keyword>
<dbReference type="PANTHER" id="PTHR34188">
    <property type="entry name" value="OS01G0299500 PROTEIN"/>
    <property type="match status" value="1"/>
</dbReference>
<feature type="region of interest" description="Disordered" evidence="1">
    <location>
        <begin position="63"/>
        <end position="99"/>
    </location>
</feature>
<keyword evidence="2" id="KW-1133">Transmembrane helix</keyword>
<feature type="region of interest" description="Disordered" evidence="1">
    <location>
        <begin position="193"/>
        <end position="223"/>
    </location>
</feature>
<evidence type="ECO:0000313" key="4">
    <source>
        <dbReference type="Proteomes" id="UP001415857"/>
    </source>
</evidence>
<evidence type="ECO:0000256" key="1">
    <source>
        <dbReference type="SAM" id="MobiDB-lite"/>
    </source>
</evidence>